<dbReference type="EMBL" id="CP084931">
    <property type="protein sequence ID" value="USI74686.1"/>
    <property type="molecule type" value="Genomic_DNA"/>
</dbReference>
<dbReference type="PANTHER" id="PTHR32552:SF81">
    <property type="entry name" value="TONB-DEPENDENT OUTER MEMBRANE RECEPTOR"/>
    <property type="match status" value="1"/>
</dbReference>
<keyword evidence="6" id="KW-0408">Iron</keyword>
<evidence type="ECO:0000259" key="14">
    <source>
        <dbReference type="Pfam" id="PF07715"/>
    </source>
</evidence>
<feature type="domain" description="TonB-dependent receptor plug" evidence="14">
    <location>
        <begin position="48"/>
        <end position="155"/>
    </location>
</feature>
<dbReference type="InterPro" id="IPR039426">
    <property type="entry name" value="TonB-dep_rcpt-like"/>
</dbReference>
<evidence type="ECO:0000256" key="8">
    <source>
        <dbReference type="ARBA" id="ARBA00023077"/>
    </source>
</evidence>
<dbReference type="Pfam" id="PF00593">
    <property type="entry name" value="TonB_dep_Rec_b-barrel"/>
    <property type="match status" value="1"/>
</dbReference>
<keyword evidence="4" id="KW-0410">Iron transport</keyword>
<evidence type="ECO:0000313" key="16">
    <source>
        <dbReference type="Proteomes" id="UP001056937"/>
    </source>
</evidence>
<keyword evidence="8 12" id="KW-0798">TonB box</keyword>
<name>A0ABY4XCK4_9SPHN</name>
<evidence type="ECO:0000256" key="5">
    <source>
        <dbReference type="ARBA" id="ARBA00022692"/>
    </source>
</evidence>
<dbReference type="PANTHER" id="PTHR32552">
    <property type="entry name" value="FERRICHROME IRON RECEPTOR-RELATED"/>
    <property type="match status" value="1"/>
</dbReference>
<keyword evidence="15" id="KW-0675">Receptor</keyword>
<evidence type="ECO:0000313" key="15">
    <source>
        <dbReference type="EMBL" id="USI74686.1"/>
    </source>
</evidence>
<feature type="domain" description="TonB-dependent receptor-like beta-barrel" evidence="13">
    <location>
        <begin position="288"/>
        <end position="719"/>
    </location>
</feature>
<dbReference type="CDD" id="cd01347">
    <property type="entry name" value="ligand_gated_channel"/>
    <property type="match status" value="1"/>
</dbReference>
<organism evidence="15 16">
    <name type="scientific">Sphingomonas morindae</name>
    <dbReference type="NCBI Taxonomy" id="1541170"/>
    <lineage>
        <taxon>Bacteria</taxon>
        <taxon>Pseudomonadati</taxon>
        <taxon>Pseudomonadota</taxon>
        <taxon>Alphaproteobacteria</taxon>
        <taxon>Sphingomonadales</taxon>
        <taxon>Sphingomonadaceae</taxon>
        <taxon>Sphingomonas</taxon>
    </lineage>
</organism>
<evidence type="ECO:0000256" key="7">
    <source>
        <dbReference type="ARBA" id="ARBA00023065"/>
    </source>
</evidence>
<dbReference type="SUPFAM" id="SSF56935">
    <property type="entry name" value="Porins"/>
    <property type="match status" value="1"/>
</dbReference>
<dbReference type="RefSeq" id="WP_252168500.1">
    <property type="nucleotide sequence ID" value="NZ_CP084931.1"/>
</dbReference>
<dbReference type="InterPro" id="IPR000531">
    <property type="entry name" value="Beta-barrel_TonB"/>
</dbReference>
<gene>
    <name evidence="15" type="ORF">LHA26_18220</name>
</gene>
<evidence type="ECO:0000256" key="3">
    <source>
        <dbReference type="ARBA" id="ARBA00022452"/>
    </source>
</evidence>
<evidence type="ECO:0000256" key="9">
    <source>
        <dbReference type="ARBA" id="ARBA00023136"/>
    </source>
</evidence>
<dbReference type="Proteomes" id="UP001056937">
    <property type="component" value="Chromosome 2"/>
</dbReference>
<dbReference type="InterPro" id="IPR012910">
    <property type="entry name" value="Plug_dom"/>
</dbReference>
<protein>
    <submittedName>
        <fullName evidence="15">TonB-dependent receptor</fullName>
    </submittedName>
</protein>
<comment type="similarity">
    <text evidence="11 12">Belongs to the TonB-dependent receptor family.</text>
</comment>
<keyword evidence="3 11" id="KW-1134">Transmembrane beta strand</keyword>
<evidence type="ECO:0000256" key="4">
    <source>
        <dbReference type="ARBA" id="ARBA00022496"/>
    </source>
</evidence>
<evidence type="ECO:0000256" key="1">
    <source>
        <dbReference type="ARBA" id="ARBA00004571"/>
    </source>
</evidence>
<evidence type="ECO:0000256" key="12">
    <source>
        <dbReference type="RuleBase" id="RU003357"/>
    </source>
</evidence>
<dbReference type="Pfam" id="PF07715">
    <property type="entry name" value="Plug"/>
    <property type="match status" value="1"/>
</dbReference>
<evidence type="ECO:0000256" key="10">
    <source>
        <dbReference type="ARBA" id="ARBA00023237"/>
    </source>
</evidence>
<keyword evidence="9 11" id="KW-0472">Membrane</keyword>
<evidence type="ECO:0000256" key="6">
    <source>
        <dbReference type="ARBA" id="ARBA00023004"/>
    </source>
</evidence>
<dbReference type="Gene3D" id="2.40.170.20">
    <property type="entry name" value="TonB-dependent receptor, beta-barrel domain"/>
    <property type="match status" value="1"/>
</dbReference>
<comment type="subcellular location">
    <subcellularLocation>
        <location evidence="1 11">Cell outer membrane</location>
        <topology evidence="1 11">Multi-pass membrane protein</topology>
    </subcellularLocation>
</comment>
<keyword evidence="2 11" id="KW-0813">Transport</keyword>
<accession>A0ABY4XCK4</accession>
<keyword evidence="16" id="KW-1185">Reference proteome</keyword>
<reference evidence="15" key="1">
    <citation type="journal article" date="2022" name="Toxins">
        <title>Genomic Analysis of Sphingopyxis sp. USTB-05 for Biodegrading Cyanobacterial Hepatotoxins.</title>
        <authorList>
            <person name="Liu C."/>
            <person name="Xu Q."/>
            <person name="Zhao Z."/>
            <person name="Zhang H."/>
            <person name="Liu X."/>
            <person name="Yin C."/>
            <person name="Liu Y."/>
            <person name="Yan H."/>
        </authorList>
    </citation>
    <scope>NUCLEOTIDE SEQUENCE</scope>
    <source>
        <strain evidence="15">NBD5</strain>
    </source>
</reference>
<evidence type="ECO:0000256" key="11">
    <source>
        <dbReference type="PROSITE-ProRule" id="PRU01360"/>
    </source>
</evidence>
<keyword evidence="7" id="KW-0406">Ion transport</keyword>
<sequence>MIALAVGACAPAYAATDGSADDAAAASLPPAPDAAEITVTARHQVERAQDVPIALSVVSGSALEKTGGYTIADLTQRVPSLTAFNSNPRNSSLGIRGIGVSSASDGLDSSVGVYVDNVYLGRPGMALQDLIDVDRVEVLRGPQGTLFGRNTSAGVVNVTTRGPSFDWGVTGEVSGGTYAYHQERLSVTGPIVSDLLAFRITGFDTHRNGTIDNDTTGKAGNGINRQGGRAQLLLTPSNKLKLRAIIDYSRESDTCCVSAIKTVLPPAISSGTKRTLATLAQMGWTPTASNDHVVWDAPQLMRTHQWGASLQADWDLGFAIATSVTNYRYWYFNPLQESDSTPFDILDRNVAITRDRQVSQEFRLASDSTRRFSWQIGAYYFHQQLLDHYILNQFGSDASAFFTRYLRTANPSAAAVSIAPGSQYLDDVDTSVDSLAAFGQANFKITPTLTLTGGVRYTHDKRSGVSDTSTVGTPYAATSIPFHYDVSVKGNNVSWLGSLSWKPTGTLLAYASASTGYKGAGLNLNSSTSSGTPLILKPEKVHSYEVGVKQQFFDQRVTLNIDGYWTQLSGLQANIYPINGGKSYLANVGNVRARGIEVEGQWRVADGLSLSANGAFNDTRYSRYRNAPCPVGGAAVCDLTGKRVYQSPKWVANAIADYRFDAGHGVTPYVIGRYAYRSSMFGTVDDGPYGRIPGYGLASFRVGATFANGRYDASAWVENAFDKTFYTNLNALAVVGAGTYGYGGQIGAPRTVGGTVRVTL</sequence>
<evidence type="ECO:0000256" key="2">
    <source>
        <dbReference type="ARBA" id="ARBA00022448"/>
    </source>
</evidence>
<proteinExistence type="inferred from homology"/>
<keyword evidence="5 11" id="KW-0812">Transmembrane</keyword>
<keyword evidence="10 11" id="KW-0998">Cell outer membrane</keyword>
<dbReference type="PROSITE" id="PS52016">
    <property type="entry name" value="TONB_DEPENDENT_REC_3"/>
    <property type="match status" value="1"/>
</dbReference>
<evidence type="ECO:0000259" key="13">
    <source>
        <dbReference type="Pfam" id="PF00593"/>
    </source>
</evidence>
<dbReference type="InterPro" id="IPR036942">
    <property type="entry name" value="Beta-barrel_TonB_sf"/>
</dbReference>